<keyword evidence="1" id="KW-0732">Signal</keyword>
<proteinExistence type="predicted"/>
<dbReference type="Proteomes" id="UP000005695">
    <property type="component" value="Unassembled WGS sequence"/>
</dbReference>
<comment type="caution">
    <text evidence="2">The sequence shown here is derived from an EMBL/GenBank/DDBJ whole genome shotgun (WGS) entry which is preliminary data.</text>
</comment>
<dbReference type="InterPro" id="IPR010870">
    <property type="entry name" value="Porin_O/P"/>
</dbReference>
<reference evidence="2" key="1">
    <citation type="submission" date="2006-05" db="EMBL/GenBank/DDBJ databases">
        <title>Annotation of the draft genome assembly of Desulfuromonas acetoxidans DSM 684.</title>
        <authorList>
            <consortium name="US DOE Joint Genome Institute (JGI-ORNL)"/>
            <person name="Larimer F."/>
            <person name="Land M."/>
            <person name="Hauser L."/>
        </authorList>
    </citation>
    <scope>NUCLEOTIDE SEQUENCE [LARGE SCALE GENOMIC DNA]</scope>
    <source>
        <strain evidence="2">DSM 684</strain>
    </source>
</reference>
<dbReference type="EMBL" id="AAEW02000014">
    <property type="protein sequence ID" value="EAT15049.1"/>
    <property type="molecule type" value="Genomic_DNA"/>
</dbReference>
<feature type="signal peptide" evidence="1">
    <location>
        <begin position="1"/>
        <end position="25"/>
    </location>
</feature>
<dbReference type="AlphaFoldDB" id="Q1JXU4"/>
<dbReference type="OrthoDB" id="314848at2"/>
<name>Q1JXU4_DESA6</name>
<evidence type="ECO:0000313" key="2">
    <source>
        <dbReference type="EMBL" id="EAT15049.1"/>
    </source>
</evidence>
<sequence>MISFRKCNIAASVASLVLMATTAFAGPTWTFGPDDEGLLKLDYKGQFQLDYRDTGSGSGGDDDTMEFNFRRNRIALMGAYGNLGIYAQTEYTEDVNVGPFTVSDGSSNTFQMLDAQIRYKFNDAFRVRAGKFKYNLTRENLEACEKPLTLDRSVLIRAPYVSTRDKGVAVWGNLFNDIFQYRLDVMNGRTDSVSAPDSNFRYSGRAHVTFLDGEKGYGYKGTYMGKKKVITLGAAYSVEQDVAYADCTNETGAVDYKAWTVDLFAEYPIEGIGTFTLSTAYVDYDLDDAYQGADPDSGVIGVNGEKNGGYTKVAYMLPELPLQFFFRAENWSLVELDGVYDQEIDWYGGGFNYYFRGQNLKLTVEYSAVEFDTESSNYEDFDSLTAQLQVVF</sequence>
<dbReference type="Gene3D" id="2.40.160.10">
    <property type="entry name" value="Porin"/>
    <property type="match status" value="1"/>
</dbReference>
<organism evidence="2 3">
    <name type="scientific">Desulfuromonas acetoxidans (strain DSM 684 / 11070)</name>
    <dbReference type="NCBI Taxonomy" id="281689"/>
    <lineage>
        <taxon>Bacteria</taxon>
        <taxon>Pseudomonadati</taxon>
        <taxon>Thermodesulfobacteriota</taxon>
        <taxon>Desulfuromonadia</taxon>
        <taxon>Desulfuromonadales</taxon>
        <taxon>Desulfuromonadaceae</taxon>
        <taxon>Desulfuromonas</taxon>
    </lineage>
</organism>
<gene>
    <name evidence="2" type="ORF">Dace_1126</name>
</gene>
<feature type="chain" id="PRO_5004192647" evidence="1">
    <location>
        <begin position="26"/>
        <end position="392"/>
    </location>
</feature>
<protein>
    <submittedName>
        <fullName evidence="2">Phosphate-selective porin O and P</fullName>
    </submittedName>
</protein>
<dbReference type="SUPFAM" id="SSF56935">
    <property type="entry name" value="Porins"/>
    <property type="match status" value="1"/>
</dbReference>
<accession>Q1JXU4</accession>
<dbReference type="RefSeq" id="WP_006001617.1">
    <property type="nucleotide sequence ID" value="NZ_AAEW02000014.1"/>
</dbReference>
<evidence type="ECO:0000256" key="1">
    <source>
        <dbReference type="SAM" id="SignalP"/>
    </source>
</evidence>
<dbReference type="Pfam" id="PF07396">
    <property type="entry name" value="Porin_O_P"/>
    <property type="match status" value="1"/>
</dbReference>
<keyword evidence="3" id="KW-1185">Reference proteome</keyword>
<dbReference type="InterPro" id="IPR023614">
    <property type="entry name" value="Porin_dom_sf"/>
</dbReference>
<reference evidence="2" key="2">
    <citation type="submission" date="2006-05" db="EMBL/GenBank/DDBJ databases">
        <title>Sequencing of the draft genome and assembly of Desulfuromonas acetoxidans DSM 684.</title>
        <authorList>
            <consortium name="US DOE Joint Genome Institute (JGI-PGF)"/>
            <person name="Copeland A."/>
            <person name="Lucas S."/>
            <person name="Lapidus A."/>
            <person name="Barry K."/>
            <person name="Detter J.C."/>
            <person name="Glavina del Rio T."/>
            <person name="Hammon N."/>
            <person name="Israni S."/>
            <person name="Dalin E."/>
            <person name="Tice H."/>
            <person name="Bruce D."/>
            <person name="Pitluck S."/>
            <person name="Richardson P."/>
        </authorList>
    </citation>
    <scope>NUCLEOTIDE SEQUENCE [LARGE SCALE GENOMIC DNA]</scope>
    <source>
        <strain evidence="2">DSM 684</strain>
    </source>
</reference>
<evidence type="ECO:0000313" key="3">
    <source>
        <dbReference type="Proteomes" id="UP000005695"/>
    </source>
</evidence>
<dbReference type="NCBIfam" id="NF040900">
    <property type="entry name" value="porin_ExtI"/>
    <property type="match status" value="1"/>
</dbReference>